<protein>
    <submittedName>
        <fullName evidence="3">Uncharacterized protein</fullName>
    </submittedName>
</protein>
<sequence>MPGKATSGKRKGESKPVTLYPLSLLSVTEGPAAQNGHRFASYTNACQTLGRKALDASLNLGKPIEFQNRLWLAKKEDDCTNGSAASSSSSQEIPIWRKAHNEGAEKLEEHEGAEKLEELANAMAELRLQQLREEHARRELQHLANQCYMLNIANAVPEGFSSEQARAGTDAVRLEAGPNQADVKKSLQQLLSDMCEGHRRGFEENSELAPPPKFEVVSVKVATPESELRVEYSGKRRSFLMRNAPTGNVDVLDSVNTSGDLSLDSLRPLFGKYNPSPEKWGERWELSGALGALGVLSTGAQAVPFHGADEDTSVWLRRRGLDPRYAGGRGFSTRFGRGCYFSDLFSKAHLYTGPGAHILLERVPGRVKDLMHVTVFVVLLGNVHAEKGQTAEGEMRRRGLAPEGFDSVWGVPKALGGTVNKSEFVVYERKQAIPLFTVEYRHLYECECARCGPLPKGAVDDGSDVHGEEEGEQGVDGEDDVEEEDEKEDDRMGDEGGDDADDGGERAEKKARNHDDSRRDGDDARAGAAAASAASWFPSWF</sequence>
<organism evidence="3">
    <name type="scientific">Chromera velia CCMP2878</name>
    <dbReference type="NCBI Taxonomy" id="1169474"/>
    <lineage>
        <taxon>Eukaryota</taxon>
        <taxon>Sar</taxon>
        <taxon>Alveolata</taxon>
        <taxon>Colpodellida</taxon>
        <taxon>Chromeraceae</taxon>
        <taxon>Chromera</taxon>
    </lineage>
</organism>
<evidence type="ECO:0000256" key="2">
    <source>
        <dbReference type="SAM" id="MobiDB-lite"/>
    </source>
</evidence>
<keyword evidence="1" id="KW-0175">Coiled coil</keyword>
<dbReference type="GO" id="GO:1990404">
    <property type="term" value="F:NAD+-protein mono-ADP-ribosyltransferase activity"/>
    <property type="evidence" value="ECO:0007669"/>
    <property type="project" value="TreeGrafter"/>
</dbReference>
<dbReference type="EMBL" id="CDMZ01000225">
    <property type="protein sequence ID" value="CEM09628.1"/>
    <property type="molecule type" value="Genomic_DNA"/>
</dbReference>
<proteinExistence type="predicted"/>
<dbReference type="InterPro" id="IPR051712">
    <property type="entry name" value="ARTD-AVP"/>
</dbReference>
<name>A0A0G4F9S6_9ALVE</name>
<feature type="compositionally biased region" description="Acidic residues" evidence="2">
    <location>
        <begin position="469"/>
        <end position="488"/>
    </location>
</feature>
<reference evidence="3" key="1">
    <citation type="submission" date="2014-11" db="EMBL/GenBank/DDBJ databases">
        <authorList>
            <person name="Otto D Thomas"/>
            <person name="Naeem Raeece"/>
        </authorList>
    </citation>
    <scope>NUCLEOTIDE SEQUENCE</scope>
</reference>
<feature type="compositionally biased region" description="Low complexity" evidence="2">
    <location>
        <begin position="526"/>
        <end position="535"/>
    </location>
</feature>
<dbReference type="PANTHER" id="PTHR45740">
    <property type="entry name" value="POLY [ADP-RIBOSE] POLYMERASE"/>
    <property type="match status" value="1"/>
</dbReference>
<gene>
    <name evidence="3" type="ORF">Cvel_15916</name>
</gene>
<evidence type="ECO:0000313" key="3">
    <source>
        <dbReference type="EMBL" id="CEM09628.1"/>
    </source>
</evidence>
<feature type="region of interest" description="Disordered" evidence="2">
    <location>
        <begin position="459"/>
        <end position="541"/>
    </location>
</feature>
<accession>A0A0G4F9S6</accession>
<dbReference type="SUPFAM" id="SSF56399">
    <property type="entry name" value="ADP-ribosylation"/>
    <property type="match status" value="1"/>
</dbReference>
<dbReference type="VEuPathDB" id="CryptoDB:Cvel_15916"/>
<evidence type="ECO:0000256" key="1">
    <source>
        <dbReference type="SAM" id="Coils"/>
    </source>
</evidence>
<dbReference type="Gene3D" id="3.90.228.10">
    <property type="match status" value="1"/>
</dbReference>
<dbReference type="PANTHER" id="PTHR45740:SF2">
    <property type="entry name" value="POLY [ADP-RIBOSE] POLYMERASE"/>
    <property type="match status" value="1"/>
</dbReference>
<dbReference type="GO" id="GO:0003950">
    <property type="term" value="F:NAD+ poly-ADP-ribosyltransferase activity"/>
    <property type="evidence" value="ECO:0007669"/>
    <property type="project" value="TreeGrafter"/>
</dbReference>
<feature type="compositionally biased region" description="Basic and acidic residues" evidence="2">
    <location>
        <begin position="503"/>
        <end position="525"/>
    </location>
</feature>
<dbReference type="GO" id="GO:0005634">
    <property type="term" value="C:nucleus"/>
    <property type="evidence" value="ECO:0007669"/>
    <property type="project" value="TreeGrafter"/>
</dbReference>
<dbReference type="AlphaFoldDB" id="A0A0G4F9S6"/>
<feature type="coiled-coil region" evidence="1">
    <location>
        <begin position="114"/>
        <end position="141"/>
    </location>
</feature>